<accession>A0A7W6S291</accession>
<proteinExistence type="predicted"/>
<sequence length="60" mass="6695">MALADMLARRRAERERDDTDALAADLKARADHVYAIMAYIATHGHDDGTDEPCVEWEPPA</sequence>
<gene>
    <name evidence="1" type="ORF">GGD88_003258</name>
</gene>
<organism evidence="1 2">
    <name type="scientific">Roseospira goensis</name>
    <dbReference type="NCBI Taxonomy" id="391922"/>
    <lineage>
        <taxon>Bacteria</taxon>
        <taxon>Pseudomonadati</taxon>
        <taxon>Pseudomonadota</taxon>
        <taxon>Alphaproteobacteria</taxon>
        <taxon>Rhodospirillales</taxon>
        <taxon>Rhodospirillaceae</taxon>
        <taxon>Roseospira</taxon>
    </lineage>
</organism>
<dbReference type="AlphaFoldDB" id="A0A7W6S291"/>
<name>A0A7W6S291_9PROT</name>
<dbReference type="RefSeq" id="WP_184437328.1">
    <property type="nucleotide sequence ID" value="NZ_JACIGI010000039.1"/>
</dbReference>
<evidence type="ECO:0000313" key="1">
    <source>
        <dbReference type="EMBL" id="MBB4287509.1"/>
    </source>
</evidence>
<keyword evidence="2" id="KW-1185">Reference proteome</keyword>
<dbReference type="EMBL" id="JACIGI010000039">
    <property type="protein sequence ID" value="MBB4287509.1"/>
    <property type="molecule type" value="Genomic_DNA"/>
</dbReference>
<comment type="caution">
    <text evidence="1">The sequence shown here is derived from an EMBL/GenBank/DDBJ whole genome shotgun (WGS) entry which is preliminary data.</text>
</comment>
<evidence type="ECO:0000313" key="2">
    <source>
        <dbReference type="Proteomes" id="UP000555728"/>
    </source>
</evidence>
<reference evidence="1 2" key="1">
    <citation type="submission" date="2020-08" db="EMBL/GenBank/DDBJ databases">
        <title>Genome sequencing of Purple Non-Sulfur Bacteria from various extreme environments.</title>
        <authorList>
            <person name="Mayer M."/>
        </authorList>
    </citation>
    <scope>NUCLEOTIDE SEQUENCE [LARGE SCALE GENOMIC DNA]</scope>
    <source>
        <strain evidence="1 2">JA135</strain>
    </source>
</reference>
<protein>
    <submittedName>
        <fullName evidence="1">Uncharacterized protein</fullName>
    </submittedName>
</protein>
<dbReference type="Proteomes" id="UP000555728">
    <property type="component" value="Unassembled WGS sequence"/>
</dbReference>